<dbReference type="Proteomes" id="UP000762676">
    <property type="component" value="Unassembled WGS sequence"/>
</dbReference>
<evidence type="ECO:0000313" key="2">
    <source>
        <dbReference type="Proteomes" id="UP000762676"/>
    </source>
</evidence>
<keyword evidence="1" id="KW-0695">RNA-directed DNA polymerase</keyword>
<keyword evidence="1" id="KW-0548">Nucleotidyltransferase</keyword>
<accession>A0AAV4FZ00</accession>
<protein>
    <submittedName>
        <fullName evidence="1">Reverse transcriptase</fullName>
    </submittedName>
</protein>
<keyword evidence="1" id="KW-0808">Transferase</keyword>
<comment type="caution">
    <text evidence="1">The sequence shown here is derived from an EMBL/GenBank/DDBJ whole genome shotgun (WGS) entry which is preliminary data.</text>
</comment>
<gene>
    <name evidence="1" type="ORF">ElyMa_000511600</name>
</gene>
<dbReference type="AlphaFoldDB" id="A0AAV4FZ00"/>
<reference evidence="1 2" key="1">
    <citation type="journal article" date="2021" name="Elife">
        <title>Chloroplast acquisition without the gene transfer in kleptoplastic sea slugs, Plakobranchus ocellatus.</title>
        <authorList>
            <person name="Maeda T."/>
            <person name="Takahashi S."/>
            <person name="Yoshida T."/>
            <person name="Shimamura S."/>
            <person name="Takaki Y."/>
            <person name="Nagai Y."/>
            <person name="Toyoda A."/>
            <person name="Suzuki Y."/>
            <person name="Arimoto A."/>
            <person name="Ishii H."/>
            <person name="Satoh N."/>
            <person name="Nishiyama T."/>
            <person name="Hasebe M."/>
            <person name="Maruyama T."/>
            <person name="Minagawa J."/>
            <person name="Obokata J."/>
            <person name="Shigenobu S."/>
        </authorList>
    </citation>
    <scope>NUCLEOTIDE SEQUENCE [LARGE SCALE GENOMIC DNA]</scope>
</reference>
<organism evidence="1 2">
    <name type="scientific">Elysia marginata</name>
    <dbReference type="NCBI Taxonomy" id="1093978"/>
    <lineage>
        <taxon>Eukaryota</taxon>
        <taxon>Metazoa</taxon>
        <taxon>Spiralia</taxon>
        <taxon>Lophotrochozoa</taxon>
        <taxon>Mollusca</taxon>
        <taxon>Gastropoda</taxon>
        <taxon>Heterobranchia</taxon>
        <taxon>Euthyneura</taxon>
        <taxon>Panpulmonata</taxon>
        <taxon>Sacoglossa</taxon>
        <taxon>Placobranchoidea</taxon>
        <taxon>Plakobranchidae</taxon>
        <taxon>Elysia</taxon>
    </lineage>
</organism>
<sequence length="123" mass="14029">MHKVSGYLERATVIWEVIERVKSGKLNLDVVWIDPANAYGPVSHEMIYMYLVLRLSHATQDIQVMLDGYFSGFHIRFSTVDYTTNWIILDVVNAIECTTSPNTVGNCNLLNATQQRLIQIEPI</sequence>
<keyword evidence="2" id="KW-1185">Reference proteome</keyword>
<proteinExistence type="predicted"/>
<name>A0AAV4FZ00_9GAST</name>
<evidence type="ECO:0000313" key="1">
    <source>
        <dbReference type="EMBL" id="GFR77555.1"/>
    </source>
</evidence>
<dbReference type="EMBL" id="BMAT01000978">
    <property type="protein sequence ID" value="GFR77555.1"/>
    <property type="molecule type" value="Genomic_DNA"/>
</dbReference>
<dbReference type="GO" id="GO:0003964">
    <property type="term" value="F:RNA-directed DNA polymerase activity"/>
    <property type="evidence" value="ECO:0007669"/>
    <property type="project" value="UniProtKB-KW"/>
</dbReference>